<dbReference type="KEGG" id="apes:FOC84_10430"/>
<proteinExistence type="predicted"/>
<name>A0A7D4HYS9_9BURK</name>
<evidence type="ECO:0000313" key="7">
    <source>
        <dbReference type="EMBL" id="QKH35338.1"/>
    </source>
</evidence>
<dbReference type="GO" id="GO:0016020">
    <property type="term" value="C:membrane"/>
    <property type="evidence" value="ECO:0007669"/>
    <property type="project" value="UniProtKB-SubCell"/>
</dbReference>
<accession>A0A7D4HYS9</accession>
<evidence type="ECO:0000256" key="2">
    <source>
        <dbReference type="ARBA" id="ARBA00022692"/>
    </source>
</evidence>
<dbReference type="EMBL" id="CP053985">
    <property type="protein sequence ID" value="QKH35338.1"/>
    <property type="molecule type" value="Genomic_DNA"/>
</dbReference>
<keyword evidence="2 6" id="KW-0812">Transmembrane</keyword>
<sequence length="134" mass="15017">MAAPAKARHEGAPADTRPPPPGSSVPPNQYPLFKGATRIATIKGGVPTRAFVALVFLTVTAAMFTLWGWLLGPILYPILAVLSRNDDRAFWIWELWFKTKLLAPNKRFWGAISLTPIPYSKRRRWCRMLGAKKT</sequence>
<evidence type="ECO:0000256" key="3">
    <source>
        <dbReference type="ARBA" id="ARBA00022989"/>
    </source>
</evidence>
<reference evidence="7 8" key="1">
    <citation type="submission" date="2020-05" db="EMBL/GenBank/DDBJ databases">
        <title>FDA dAtabase for Regulatory Grade micrObial Sequences (FDA-ARGOS): Supporting development and validation of Infectious Disease Dx tests.</title>
        <authorList>
            <person name="Sproer C."/>
            <person name="Gronow S."/>
            <person name="Severitt S."/>
            <person name="Schroder I."/>
            <person name="Tallon L."/>
            <person name="Sadzewicz L."/>
            <person name="Zhao X."/>
            <person name="Vavikolanu K."/>
            <person name="Mehta A."/>
            <person name="Aluvathingal J."/>
            <person name="Nadendla S."/>
            <person name="Myers T."/>
            <person name="Yan Y."/>
            <person name="Sichtig H."/>
        </authorList>
    </citation>
    <scope>NUCLEOTIDE SEQUENCE [LARGE SCALE GENOMIC DNA]</scope>
    <source>
        <strain evidence="7 8">FDAARGOS_790</strain>
    </source>
</reference>
<dbReference type="Pfam" id="PF05101">
    <property type="entry name" value="VirB3"/>
    <property type="match status" value="1"/>
</dbReference>
<evidence type="ECO:0000256" key="1">
    <source>
        <dbReference type="ARBA" id="ARBA00004370"/>
    </source>
</evidence>
<feature type="transmembrane region" description="Helical" evidence="6">
    <location>
        <begin position="51"/>
        <end position="79"/>
    </location>
</feature>
<dbReference type="AlphaFoldDB" id="A0A7D4HYS9"/>
<organism evidence="7 8">
    <name type="scientific">Achromobacter pestifer</name>
    <dbReference type="NCBI Taxonomy" id="1353889"/>
    <lineage>
        <taxon>Bacteria</taxon>
        <taxon>Pseudomonadati</taxon>
        <taxon>Pseudomonadota</taxon>
        <taxon>Betaproteobacteria</taxon>
        <taxon>Burkholderiales</taxon>
        <taxon>Alcaligenaceae</taxon>
        <taxon>Achromobacter</taxon>
    </lineage>
</organism>
<keyword evidence="8" id="KW-1185">Reference proteome</keyword>
<evidence type="ECO:0000313" key="8">
    <source>
        <dbReference type="Proteomes" id="UP000500970"/>
    </source>
</evidence>
<keyword evidence="3 6" id="KW-1133">Transmembrane helix</keyword>
<evidence type="ECO:0000256" key="4">
    <source>
        <dbReference type="ARBA" id="ARBA00023136"/>
    </source>
</evidence>
<feature type="region of interest" description="Disordered" evidence="5">
    <location>
        <begin position="1"/>
        <end position="27"/>
    </location>
</feature>
<evidence type="ECO:0000256" key="5">
    <source>
        <dbReference type="SAM" id="MobiDB-lite"/>
    </source>
</evidence>
<protein>
    <submittedName>
        <fullName evidence="7">VirB3 family type IV secretion system protein</fullName>
    </submittedName>
</protein>
<dbReference type="Proteomes" id="UP000500970">
    <property type="component" value="Chromosome"/>
</dbReference>
<evidence type="ECO:0000256" key="6">
    <source>
        <dbReference type="SAM" id="Phobius"/>
    </source>
</evidence>
<gene>
    <name evidence="7" type="ORF">FOC84_10430</name>
</gene>
<dbReference type="InterPro" id="IPR007792">
    <property type="entry name" value="T4SS_VirB3/TrbD/AvhB"/>
</dbReference>
<keyword evidence="4 6" id="KW-0472">Membrane</keyword>
<comment type="subcellular location">
    <subcellularLocation>
        <location evidence="1">Membrane</location>
    </subcellularLocation>
</comment>